<protein>
    <submittedName>
        <fullName evidence="1">Uncharacterized protein</fullName>
    </submittedName>
</protein>
<dbReference type="Proteomes" id="UP000403266">
    <property type="component" value="Unassembled WGS sequence"/>
</dbReference>
<gene>
    <name evidence="1" type="ORF">FS320_44450</name>
</gene>
<organism evidence="1 2">
    <name type="scientific">Microvirga tunisiensis</name>
    <dbReference type="NCBI Taxonomy" id="2108360"/>
    <lineage>
        <taxon>Bacteria</taxon>
        <taxon>Pseudomonadati</taxon>
        <taxon>Pseudomonadota</taxon>
        <taxon>Alphaproteobacteria</taxon>
        <taxon>Hyphomicrobiales</taxon>
        <taxon>Methylobacteriaceae</taxon>
        <taxon>Microvirga</taxon>
    </lineage>
</organism>
<accession>A0A5N7MXL8</accession>
<dbReference type="AlphaFoldDB" id="A0A5N7MXL8"/>
<reference evidence="1 2" key="1">
    <citation type="journal article" date="2019" name="Syst. Appl. Microbiol.">
        <title>Microvirga tunisiensis sp. nov., a root nodule symbiotic bacterium isolated from Lupinus micranthus and L. luteus grown in Northern Tunisia.</title>
        <authorList>
            <person name="Msaddak A."/>
            <person name="Rejili M."/>
            <person name="Duran D."/>
            <person name="Mars M."/>
            <person name="Palacios J.M."/>
            <person name="Ruiz-Argueso T."/>
            <person name="Rey L."/>
            <person name="Imperial J."/>
        </authorList>
    </citation>
    <scope>NUCLEOTIDE SEQUENCE [LARGE SCALE GENOMIC DNA]</scope>
    <source>
        <strain evidence="1 2">Lmie10</strain>
    </source>
</reference>
<sequence>MPRELLDEPEETSIANGLCNLDLSHLTVEGSPAHALGLVDGVSDAAIRSEALAVRKRLVRLSITHILG</sequence>
<comment type="caution">
    <text evidence="1">The sequence shown here is derived from an EMBL/GenBank/DDBJ whole genome shotgun (WGS) entry which is preliminary data.</text>
</comment>
<keyword evidence="2" id="KW-1185">Reference proteome</keyword>
<evidence type="ECO:0000313" key="2">
    <source>
        <dbReference type="Proteomes" id="UP000403266"/>
    </source>
</evidence>
<name>A0A5N7MXL8_9HYPH</name>
<evidence type="ECO:0000313" key="1">
    <source>
        <dbReference type="EMBL" id="MPR31685.1"/>
    </source>
</evidence>
<dbReference type="RefSeq" id="WP_152718784.1">
    <property type="nucleotide sequence ID" value="NZ_VOSJ01000960.1"/>
</dbReference>
<dbReference type="EMBL" id="VOSK01000902">
    <property type="protein sequence ID" value="MPR31685.1"/>
    <property type="molecule type" value="Genomic_DNA"/>
</dbReference>
<proteinExistence type="predicted"/>